<dbReference type="InterPro" id="IPR006645">
    <property type="entry name" value="NGN-like_dom"/>
</dbReference>
<dbReference type="EMBL" id="JAJEQX010000046">
    <property type="protein sequence ID" value="MCC2256046.1"/>
    <property type="molecule type" value="Genomic_DNA"/>
</dbReference>
<organism evidence="3 4">
    <name type="scientific">Ruminococcus turbiniformis</name>
    <dbReference type="NCBI Taxonomy" id="2881258"/>
    <lineage>
        <taxon>Bacteria</taxon>
        <taxon>Bacillati</taxon>
        <taxon>Bacillota</taxon>
        <taxon>Clostridia</taxon>
        <taxon>Eubacteriales</taxon>
        <taxon>Oscillospiraceae</taxon>
        <taxon>Ruminococcus</taxon>
    </lineage>
</organism>
<comment type="caution">
    <text evidence="3">The sequence shown here is derived from an EMBL/GenBank/DDBJ whole genome shotgun (WGS) entry which is preliminary data.</text>
</comment>
<evidence type="ECO:0000313" key="3">
    <source>
        <dbReference type="EMBL" id="MCC2256046.1"/>
    </source>
</evidence>
<dbReference type="Proteomes" id="UP001198151">
    <property type="component" value="Unassembled WGS sequence"/>
</dbReference>
<evidence type="ECO:0000259" key="2">
    <source>
        <dbReference type="Pfam" id="PF02357"/>
    </source>
</evidence>
<sequence length="168" mass="19480">MWCVLKCHSGKAEEIIASCSRNISDDILHDIFVFTYDRMKRYQGSWHVEKQQMFPDYVFMETEDAAALAESLEPYRRFVHILEGADMLQRIEPEEELFLRRLCGHDHHLKMSEGYIRNGITHVIRGPLVGMERRIRKIDRHKRIASIAIPAKGAERAMPAGLEITAKS</sequence>
<dbReference type="RefSeq" id="WP_227709025.1">
    <property type="nucleotide sequence ID" value="NZ_JAJEQX010000046.1"/>
</dbReference>
<dbReference type="InterPro" id="IPR047663">
    <property type="entry name" value="Transcription_antiterm_LoaP"/>
</dbReference>
<dbReference type="Pfam" id="PF02357">
    <property type="entry name" value="NusG"/>
    <property type="match status" value="1"/>
</dbReference>
<protein>
    <submittedName>
        <fullName evidence="3">Antiterminator LoaP</fullName>
    </submittedName>
</protein>
<dbReference type="Gene3D" id="3.30.70.940">
    <property type="entry name" value="NusG, N-terminal domain"/>
    <property type="match status" value="1"/>
</dbReference>
<evidence type="ECO:0000313" key="4">
    <source>
        <dbReference type="Proteomes" id="UP001198151"/>
    </source>
</evidence>
<gene>
    <name evidence="3" type="primary">loaP</name>
    <name evidence="3" type="ORF">LKD70_16770</name>
</gene>
<name>A0ABS8G1B6_9FIRM</name>
<dbReference type="InterPro" id="IPR036735">
    <property type="entry name" value="NGN_dom_sf"/>
</dbReference>
<proteinExistence type="predicted"/>
<reference evidence="3 4" key="1">
    <citation type="submission" date="2021-10" db="EMBL/GenBank/DDBJ databases">
        <title>Anaerobic single-cell dispensing facilitates the cultivation of human gut bacteria.</title>
        <authorList>
            <person name="Afrizal A."/>
        </authorList>
    </citation>
    <scope>NUCLEOTIDE SEQUENCE [LARGE SCALE GENOMIC DNA]</scope>
    <source>
        <strain evidence="3 4">CLA-AA-H200</strain>
    </source>
</reference>
<dbReference type="NCBIfam" id="NF033641">
    <property type="entry name" value="antiterm_LoaP"/>
    <property type="match status" value="1"/>
</dbReference>
<evidence type="ECO:0000256" key="1">
    <source>
        <dbReference type="ARBA" id="ARBA00023163"/>
    </source>
</evidence>
<keyword evidence="4" id="KW-1185">Reference proteome</keyword>
<feature type="domain" description="NusG-like N-terminal" evidence="2">
    <location>
        <begin position="2"/>
        <end position="95"/>
    </location>
</feature>
<keyword evidence="1" id="KW-0804">Transcription</keyword>
<accession>A0ABS8G1B6</accession>
<dbReference type="SUPFAM" id="SSF82679">
    <property type="entry name" value="N-utilization substance G protein NusG, N-terminal domain"/>
    <property type="match status" value="1"/>
</dbReference>